<dbReference type="InterPro" id="IPR029063">
    <property type="entry name" value="SAM-dependent_MTases_sf"/>
</dbReference>
<dbReference type="SUPFAM" id="SSF53335">
    <property type="entry name" value="S-adenosyl-L-methionine-dependent methyltransferases"/>
    <property type="match status" value="1"/>
</dbReference>
<dbReference type="Proteomes" id="UP000184499">
    <property type="component" value="Unassembled WGS sequence"/>
</dbReference>
<evidence type="ECO:0000259" key="1">
    <source>
        <dbReference type="Pfam" id="PF13847"/>
    </source>
</evidence>
<dbReference type="AlphaFoldDB" id="A0A1L9UZF4"/>
<proteinExistence type="predicted"/>
<reference evidence="3" key="1">
    <citation type="journal article" date="2017" name="Genome Biol.">
        <title>Comparative genomics reveals high biological diversity and specific adaptations in the industrially and medically important fungal genus Aspergillus.</title>
        <authorList>
            <person name="de Vries R.P."/>
            <person name="Riley R."/>
            <person name="Wiebenga A."/>
            <person name="Aguilar-Osorio G."/>
            <person name="Amillis S."/>
            <person name="Uchima C.A."/>
            <person name="Anderluh G."/>
            <person name="Asadollahi M."/>
            <person name="Askin M."/>
            <person name="Barry K."/>
            <person name="Battaglia E."/>
            <person name="Bayram O."/>
            <person name="Benocci T."/>
            <person name="Braus-Stromeyer S.A."/>
            <person name="Caldana C."/>
            <person name="Canovas D."/>
            <person name="Cerqueira G.C."/>
            <person name="Chen F."/>
            <person name="Chen W."/>
            <person name="Choi C."/>
            <person name="Clum A."/>
            <person name="Dos Santos R.A."/>
            <person name="Damasio A.R."/>
            <person name="Diallinas G."/>
            <person name="Emri T."/>
            <person name="Fekete E."/>
            <person name="Flipphi M."/>
            <person name="Freyberg S."/>
            <person name="Gallo A."/>
            <person name="Gournas C."/>
            <person name="Habgood R."/>
            <person name="Hainaut M."/>
            <person name="Harispe M.L."/>
            <person name="Henrissat B."/>
            <person name="Hilden K.S."/>
            <person name="Hope R."/>
            <person name="Hossain A."/>
            <person name="Karabika E."/>
            <person name="Karaffa L."/>
            <person name="Karanyi Z."/>
            <person name="Krasevec N."/>
            <person name="Kuo A."/>
            <person name="Kusch H."/>
            <person name="LaButti K."/>
            <person name="Lagendijk E.L."/>
            <person name="Lapidus A."/>
            <person name="Levasseur A."/>
            <person name="Lindquist E."/>
            <person name="Lipzen A."/>
            <person name="Logrieco A.F."/>
            <person name="MacCabe A."/>
            <person name="Maekelae M.R."/>
            <person name="Malavazi I."/>
            <person name="Melin P."/>
            <person name="Meyer V."/>
            <person name="Mielnichuk N."/>
            <person name="Miskei M."/>
            <person name="Molnar A.P."/>
            <person name="Mule G."/>
            <person name="Ngan C.Y."/>
            <person name="Orejas M."/>
            <person name="Orosz E."/>
            <person name="Ouedraogo J.P."/>
            <person name="Overkamp K.M."/>
            <person name="Park H.-S."/>
            <person name="Perrone G."/>
            <person name="Piumi F."/>
            <person name="Punt P.J."/>
            <person name="Ram A.F."/>
            <person name="Ramon A."/>
            <person name="Rauscher S."/>
            <person name="Record E."/>
            <person name="Riano-Pachon D.M."/>
            <person name="Robert V."/>
            <person name="Roehrig J."/>
            <person name="Ruller R."/>
            <person name="Salamov A."/>
            <person name="Salih N.S."/>
            <person name="Samson R.A."/>
            <person name="Sandor E."/>
            <person name="Sanguinetti M."/>
            <person name="Schuetze T."/>
            <person name="Sepcic K."/>
            <person name="Shelest E."/>
            <person name="Sherlock G."/>
            <person name="Sophianopoulou V."/>
            <person name="Squina F.M."/>
            <person name="Sun H."/>
            <person name="Susca A."/>
            <person name="Todd R.B."/>
            <person name="Tsang A."/>
            <person name="Unkles S.E."/>
            <person name="van de Wiele N."/>
            <person name="van Rossen-Uffink D."/>
            <person name="Oliveira J.V."/>
            <person name="Vesth T.C."/>
            <person name="Visser J."/>
            <person name="Yu J.-H."/>
            <person name="Zhou M."/>
            <person name="Andersen M.R."/>
            <person name="Archer D.B."/>
            <person name="Baker S.E."/>
            <person name="Benoit I."/>
            <person name="Brakhage A.A."/>
            <person name="Braus G.H."/>
            <person name="Fischer R."/>
            <person name="Frisvad J.C."/>
            <person name="Goldman G.H."/>
            <person name="Houbraken J."/>
            <person name="Oakley B."/>
            <person name="Pocsi I."/>
            <person name="Scazzocchio C."/>
            <person name="Seiboth B."/>
            <person name="vanKuyk P.A."/>
            <person name="Wortman J."/>
            <person name="Dyer P.S."/>
            <person name="Grigoriev I.V."/>
        </authorList>
    </citation>
    <scope>NUCLEOTIDE SEQUENCE [LARGE SCALE GENOMIC DNA]</scope>
    <source>
        <strain evidence="3">CBS 101740 / IMI 381727 / IBT 21946</strain>
    </source>
</reference>
<dbReference type="VEuPathDB" id="FungiDB:ASPBRDRAFT_36131"/>
<dbReference type="GO" id="GO:0008168">
    <property type="term" value="F:methyltransferase activity"/>
    <property type="evidence" value="ECO:0007669"/>
    <property type="project" value="TreeGrafter"/>
</dbReference>
<sequence length="268" mass="29903">MTTYTTDHAPAVLQTHSWRTISNSVPYILPYLKPNMKILDIGCGPGSITVDFARHVPLGHVTGVEYVSDPLDQARTLASTQGITNISFQVADIHSLPFPDNTFDLVHVHQVLQHIADPVQALREMRRVAKPHGEGIIAARESSAMTWYPENKGIERWLEITTKMAKEKGGNPHPGSRIHVWAEEAGFSQDVIKKSAGAWCFSSPEERRYWGGSMAGRAANSGFATQAIEGGFASREELERIVKGWEEFMECEQAWFGLLHGEIVCWKY</sequence>
<dbReference type="STRING" id="767769.A0A1L9UZF4"/>
<keyword evidence="3" id="KW-1185">Reference proteome</keyword>
<dbReference type="EMBL" id="KV878679">
    <property type="protein sequence ID" value="OJJ76952.1"/>
    <property type="molecule type" value="Genomic_DNA"/>
</dbReference>
<protein>
    <recommendedName>
        <fullName evidence="1">Methyltransferase domain-containing protein</fullName>
    </recommendedName>
</protein>
<evidence type="ECO:0000313" key="2">
    <source>
        <dbReference type="EMBL" id="OJJ76952.1"/>
    </source>
</evidence>
<dbReference type="Gene3D" id="3.40.50.150">
    <property type="entry name" value="Vaccinia Virus protein VP39"/>
    <property type="match status" value="1"/>
</dbReference>
<dbReference type="OMA" id="MIHVWAR"/>
<name>A0A1L9UZF4_ASPBC</name>
<dbReference type="CDD" id="cd02440">
    <property type="entry name" value="AdoMet_MTases"/>
    <property type="match status" value="1"/>
</dbReference>
<feature type="domain" description="Methyltransferase" evidence="1">
    <location>
        <begin position="33"/>
        <end position="149"/>
    </location>
</feature>
<gene>
    <name evidence="2" type="ORF">ASPBRDRAFT_36131</name>
</gene>
<dbReference type="GeneID" id="93575929"/>
<accession>A0A1L9UZF4</accession>
<dbReference type="OrthoDB" id="10017101at2759"/>
<dbReference type="PANTHER" id="PTHR43591">
    <property type="entry name" value="METHYLTRANSFERASE"/>
    <property type="match status" value="1"/>
</dbReference>
<dbReference type="InterPro" id="IPR025714">
    <property type="entry name" value="Methyltranfer_dom"/>
</dbReference>
<dbReference type="Pfam" id="PF13847">
    <property type="entry name" value="Methyltransf_31"/>
    <property type="match status" value="1"/>
</dbReference>
<dbReference type="PANTHER" id="PTHR43591:SF24">
    <property type="entry name" value="2-METHOXY-6-POLYPRENYL-1,4-BENZOQUINOL METHYLASE, MITOCHONDRIAL"/>
    <property type="match status" value="1"/>
</dbReference>
<dbReference type="RefSeq" id="XP_067484199.1">
    <property type="nucleotide sequence ID" value="XM_067623441.1"/>
</dbReference>
<organism evidence="2 3">
    <name type="scientific">Aspergillus brasiliensis (strain CBS 101740 / IMI 381727 / IBT 21946)</name>
    <dbReference type="NCBI Taxonomy" id="767769"/>
    <lineage>
        <taxon>Eukaryota</taxon>
        <taxon>Fungi</taxon>
        <taxon>Dikarya</taxon>
        <taxon>Ascomycota</taxon>
        <taxon>Pezizomycotina</taxon>
        <taxon>Eurotiomycetes</taxon>
        <taxon>Eurotiomycetidae</taxon>
        <taxon>Eurotiales</taxon>
        <taxon>Aspergillaceae</taxon>
        <taxon>Aspergillus</taxon>
        <taxon>Aspergillus subgen. Circumdati</taxon>
    </lineage>
</organism>
<evidence type="ECO:0000313" key="3">
    <source>
        <dbReference type="Proteomes" id="UP000184499"/>
    </source>
</evidence>